<proteinExistence type="predicted"/>
<evidence type="ECO:0000259" key="3">
    <source>
        <dbReference type="Pfam" id="PF02581"/>
    </source>
</evidence>
<dbReference type="InterPro" id="IPR022998">
    <property type="entry name" value="ThiamineP_synth_TenI"/>
</dbReference>
<accession>B4RCZ1</accession>
<dbReference type="Proteomes" id="UP000001868">
    <property type="component" value="Chromosome"/>
</dbReference>
<dbReference type="STRING" id="450851.PHZ_c3514"/>
<dbReference type="Gene3D" id="3.20.20.70">
    <property type="entry name" value="Aldolase class I"/>
    <property type="match status" value="1"/>
</dbReference>
<dbReference type="HOGENOM" id="CLU_018272_2_0_5"/>
<organism evidence="4 5">
    <name type="scientific">Phenylobacterium zucineum (strain HLK1)</name>
    <dbReference type="NCBI Taxonomy" id="450851"/>
    <lineage>
        <taxon>Bacteria</taxon>
        <taxon>Pseudomonadati</taxon>
        <taxon>Pseudomonadota</taxon>
        <taxon>Alphaproteobacteria</taxon>
        <taxon>Caulobacterales</taxon>
        <taxon>Caulobacteraceae</taxon>
        <taxon>Phenylobacterium</taxon>
    </lineage>
</organism>
<evidence type="ECO:0000256" key="1">
    <source>
        <dbReference type="ARBA" id="ARBA00004948"/>
    </source>
</evidence>
<dbReference type="Pfam" id="PF02581">
    <property type="entry name" value="TMP-TENI"/>
    <property type="match status" value="1"/>
</dbReference>
<dbReference type="InterPro" id="IPR036206">
    <property type="entry name" value="ThiamineP_synth_sf"/>
</dbReference>
<dbReference type="RefSeq" id="WP_012524061.1">
    <property type="nucleotide sequence ID" value="NC_011144.1"/>
</dbReference>
<feature type="domain" description="Thiamine phosphate synthase/TenI" evidence="3">
    <location>
        <begin position="53"/>
        <end position="191"/>
    </location>
</feature>
<reference evidence="4 5" key="1">
    <citation type="journal article" date="2008" name="BMC Genomics">
        <title>Complete genome of Phenylobacterium zucineum - a novel facultative intracellular bacterium isolated from human erythroleukemia cell line K562.</title>
        <authorList>
            <person name="Luo Y."/>
            <person name="Xu X."/>
            <person name="Ding Z."/>
            <person name="Liu Z."/>
            <person name="Zhang B."/>
            <person name="Yan Z."/>
            <person name="Sun J."/>
            <person name="Hu S."/>
            <person name="Hu X."/>
        </authorList>
    </citation>
    <scope>NUCLEOTIDE SEQUENCE [LARGE SCALE GENOMIC DNA]</scope>
    <source>
        <strain evidence="4 5">HLK1</strain>
    </source>
</reference>
<dbReference type="InterPro" id="IPR013785">
    <property type="entry name" value="Aldolase_TIM"/>
</dbReference>
<dbReference type="SUPFAM" id="SSF51391">
    <property type="entry name" value="Thiamin phosphate synthase"/>
    <property type="match status" value="1"/>
</dbReference>
<name>B4RCZ1_PHEZH</name>
<protein>
    <submittedName>
        <fullName evidence="4">Thiamine monophosphate synthase</fullName>
    </submittedName>
</protein>
<keyword evidence="5" id="KW-1185">Reference proteome</keyword>
<dbReference type="PANTHER" id="PTHR20857:SF15">
    <property type="entry name" value="THIAMINE-PHOSPHATE SYNTHASE"/>
    <property type="match status" value="1"/>
</dbReference>
<dbReference type="AlphaFoldDB" id="B4RCZ1"/>
<evidence type="ECO:0000256" key="2">
    <source>
        <dbReference type="ARBA" id="ARBA00022977"/>
    </source>
</evidence>
<dbReference type="KEGG" id="pzu:PHZ_c3514"/>
<dbReference type="PANTHER" id="PTHR20857">
    <property type="entry name" value="THIAMINE-PHOSPHATE PYROPHOSPHORYLASE"/>
    <property type="match status" value="1"/>
</dbReference>
<dbReference type="OrthoDB" id="7630333at2"/>
<dbReference type="eggNOG" id="COG0352">
    <property type="taxonomic scope" value="Bacteria"/>
</dbReference>
<evidence type="ECO:0000313" key="4">
    <source>
        <dbReference type="EMBL" id="ACG79923.1"/>
    </source>
</evidence>
<dbReference type="EMBL" id="CP000747">
    <property type="protein sequence ID" value="ACG79923.1"/>
    <property type="molecule type" value="Genomic_DNA"/>
</dbReference>
<dbReference type="GO" id="GO:0004789">
    <property type="term" value="F:thiamine-phosphate diphosphorylase activity"/>
    <property type="evidence" value="ECO:0007669"/>
    <property type="project" value="TreeGrafter"/>
</dbReference>
<dbReference type="GO" id="GO:0009228">
    <property type="term" value="P:thiamine biosynthetic process"/>
    <property type="evidence" value="ECO:0007669"/>
    <property type="project" value="UniProtKB-KW"/>
</dbReference>
<dbReference type="GO" id="GO:0005737">
    <property type="term" value="C:cytoplasm"/>
    <property type="evidence" value="ECO:0007669"/>
    <property type="project" value="TreeGrafter"/>
</dbReference>
<keyword evidence="2" id="KW-0784">Thiamine biosynthesis</keyword>
<comment type="pathway">
    <text evidence="1">Cofactor biosynthesis; thiamine diphosphate biosynthesis.</text>
</comment>
<sequence>MERTARLLPARRRLRKALPALLFFTDPARTPDPLAAARALPPGSGIVYRAFGDPGALATARALKQVARARGLVLLVGQDAQLAAAAGADGVHLPERLARLAMPLKRARPGWIVTAAAHSLAAARTPGPDAVVISAAFPSNSPSAGPPLGPVRLAALARAAGRPAYALGGVNMKTARRLRDAGLIGLAAVEGLSPETSART</sequence>
<gene>
    <name evidence="4" type="primary">thiE</name>
    <name evidence="4" type="ordered locus">PHZ_c3514</name>
</gene>
<evidence type="ECO:0000313" key="5">
    <source>
        <dbReference type="Proteomes" id="UP000001868"/>
    </source>
</evidence>